<dbReference type="PANTHER" id="PTHR43875">
    <property type="entry name" value="MALTODEXTRIN IMPORT ATP-BINDING PROTEIN MSMX"/>
    <property type="match status" value="1"/>
</dbReference>
<keyword evidence="3" id="KW-0547">Nucleotide-binding</keyword>
<dbReference type="FunFam" id="3.40.50.300:FF:000042">
    <property type="entry name" value="Maltose/maltodextrin ABC transporter, ATP-binding protein"/>
    <property type="match status" value="1"/>
</dbReference>
<dbReference type="PROSITE" id="PS50893">
    <property type="entry name" value="ABC_TRANSPORTER_2"/>
    <property type="match status" value="1"/>
</dbReference>
<comment type="similarity">
    <text evidence="1">Belongs to the ABC transporter superfamily.</text>
</comment>
<reference evidence="6" key="2">
    <citation type="submission" date="2020-09" db="EMBL/GenBank/DDBJ databases">
        <authorList>
            <person name="Sun Q."/>
            <person name="Zhou Y."/>
        </authorList>
    </citation>
    <scope>NUCLEOTIDE SEQUENCE</scope>
    <source>
        <strain evidence="6">CGMCC 1.15762</strain>
    </source>
</reference>
<dbReference type="PROSITE" id="PS00211">
    <property type="entry name" value="ABC_TRANSPORTER_1"/>
    <property type="match status" value="1"/>
</dbReference>
<dbReference type="Gene3D" id="2.40.50.100">
    <property type="match status" value="1"/>
</dbReference>
<dbReference type="InterPro" id="IPR013611">
    <property type="entry name" value="Transp-assoc_OB_typ2"/>
</dbReference>
<dbReference type="Pfam" id="PF08402">
    <property type="entry name" value="TOBE_2"/>
    <property type="match status" value="1"/>
</dbReference>
<dbReference type="InterPro" id="IPR027417">
    <property type="entry name" value="P-loop_NTPase"/>
</dbReference>
<evidence type="ECO:0000256" key="4">
    <source>
        <dbReference type="ARBA" id="ARBA00022840"/>
    </source>
</evidence>
<dbReference type="InterPro" id="IPR047641">
    <property type="entry name" value="ABC_transpr_MalK/UgpC-like"/>
</dbReference>
<keyword evidence="2" id="KW-0813">Transport</keyword>
<feature type="domain" description="ABC transporter" evidence="5">
    <location>
        <begin position="4"/>
        <end position="252"/>
    </location>
</feature>
<evidence type="ECO:0000313" key="7">
    <source>
        <dbReference type="Proteomes" id="UP000617145"/>
    </source>
</evidence>
<dbReference type="SMART" id="SM00382">
    <property type="entry name" value="AAA"/>
    <property type="match status" value="1"/>
</dbReference>
<proteinExistence type="inferred from homology"/>
<comment type="caution">
    <text evidence="6">The sequence shown here is derived from an EMBL/GenBank/DDBJ whole genome shotgun (WGS) entry which is preliminary data.</text>
</comment>
<keyword evidence="4 6" id="KW-0067">ATP-binding</keyword>
<evidence type="ECO:0000256" key="2">
    <source>
        <dbReference type="ARBA" id="ARBA00022448"/>
    </source>
</evidence>
<dbReference type="InterPro" id="IPR008995">
    <property type="entry name" value="Mo/tungstate-bd_C_term_dom"/>
</dbReference>
<gene>
    <name evidence="6" type="ORF">GCM10011415_30860</name>
</gene>
<organism evidence="6 7">
    <name type="scientific">Salipiger pallidus</name>
    <dbReference type="NCBI Taxonomy" id="1775170"/>
    <lineage>
        <taxon>Bacteria</taxon>
        <taxon>Pseudomonadati</taxon>
        <taxon>Pseudomonadota</taxon>
        <taxon>Alphaproteobacteria</taxon>
        <taxon>Rhodobacterales</taxon>
        <taxon>Roseobacteraceae</taxon>
        <taxon>Salipiger</taxon>
    </lineage>
</organism>
<dbReference type="InterPro" id="IPR012340">
    <property type="entry name" value="NA-bd_OB-fold"/>
</dbReference>
<evidence type="ECO:0000259" key="5">
    <source>
        <dbReference type="PROSITE" id="PS50893"/>
    </source>
</evidence>
<protein>
    <submittedName>
        <fullName evidence="6">Glycerol-3-phosphate ABC transporter ATP-binding protein</fullName>
    </submittedName>
</protein>
<evidence type="ECO:0000256" key="1">
    <source>
        <dbReference type="ARBA" id="ARBA00005417"/>
    </source>
</evidence>
<dbReference type="Gene3D" id="3.40.50.300">
    <property type="entry name" value="P-loop containing nucleotide triphosphate hydrolases"/>
    <property type="match status" value="1"/>
</dbReference>
<dbReference type="InterPro" id="IPR003593">
    <property type="entry name" value="AAA+_ATPase"/>
</dbReference>
<dbReference type="AlphaFoldDB" id="A0A8J2ZLF2"/>
<sequence length="382" mass="41037">MATVTLRDIHKSFGDTDVLRGVSLDIADGEFVSLVGPSGCGKSTLLRIIAGLESQSSGQMAIGGTPVDGVRAADRNLSMVFQSYALYPHLTVAENIAVPLRMRQLSTAQRLPVVGSFLPGASAANNAISARVAEAAETLEIGALLNRKPGQLSGGQRQRVALGRALVRNPAAFLLDEPLSNLDAKLRVHTRLEIAELHKRLGATFIYVTHDQVEAMTMSDRIAVMMGGEILQCDTPDRIYEDPSDLRVAEFIGSPKINVLPAERDATGRISVLGARLAMHLPGPRGPLQLGLRPEAISIGNDAPMLMSRSVHLENLGPELLLHVALDGMDQRLTLRVDPSLRGQLAPRQAIGLRFDPARALVFDAEGRRLRADAPVREAAFA</sequence>
<dbReference type="GO" id="GO:0008643">
    <property type="term" value="P:carbohydrate transport"/>
    <property type="evidence" value="ECO:0007669"/>
    <property type="project" value="InterPro"/>
</dbReference>
<dbReference type="GO" id="GO:0055052">
    <property type="term" value="C:ATP-binding cassette (ABC) transporter complex, substrate-binding subunit-containing"/>
    <property type="evidence" value="ECO:0007669"/>
    <property type="project" value="TreeGrafter"/>
</dbReference>
<name>A0A8J2ZLF2_9RHOB</name>
<dbReference type="SUPFAM" id="SSF52540">
    <property type="entry name" value="P-loop containing nucleoside triphosphate hydrolases"/>
    <property type="match status" value="1"/>
</dbReference>
<dbReference type="GO" id="GO:0016887">
    <property type="term" value="F:ATP hydrolysis activity"/>
    <property type="evidence" value="ECO:0007669"/>
    <property type="project" value="InterPro"/>
</dbReference>
<dbReference type="GO" id="GO:0140359">
    <property type="term" value="F:ABC-type transporter activity"/>
    <property type="evidence" value="ECO:0007669"/>
    <property type="project" value="InterPro"/>
</dbReference>
<dbReference type="Gene3D" id="2.40.50.140">
    <property type="entry name" value="Nucleic acid-binding proteins"/>
    <property type="match status" value="1"/>
</dbReference>
<dbReference type="EMBL" id="BMJV01000006">
    <property type="protein sequence ID" value="GGG79504.1"/>
    <property type="molecule type" value="Genomic_DNA"/>
</dbReference>
<accession>A0A8J2ZLF2</accession>
<dbReference type="Proteomes" id="UP000617145">
    <property type="component" value="Unassembled WGS sequence"/>
</dbReference>
<dbReference type="RefSeq" id="WP_188791120.1">
    <property type="nucleotide sequence ID" value="NZ_BMJV01000006.1"/>
</dbReference>
<dbReference type="GO" id="GO:0005524">
    <property type="term" value="F:ATP binding"/>
    <property type="evidence" value="ECO:0007669"/>
    <property type="project" value="UniProtKB-KW"/>
</dbReference>
<keyword evidence="7" id="KW-1185">Reference proteome</keyword>
<reference evidence="6" key="1">
    <citation type="journal article" date="2014" name="Int. J. Syst. Evol. Microbiol.">
        <title>Complete genome sequence of Corynebacterium casei LMG S-19264T (=DSM 44701T), isolated from a smear-ripened cheese.</title>
        <authorList>
            <consortium name="US DOE Joint Genome Institute (JGI-PGF)"/>
            <person name="Walter F."/>
            <person name="Albersmeier A."/>
            <person name="Kalinowski J."/>
            <person name="Ruckert C."/>
        </authorList>
    </citation>
    <scope>NUCLEOTIDE SEQUENCE</scope>
    <source>
        <strain evidence="6">CGMCC 1.15762</strain>
    </source>
</reference>
<evidence type="ECO:0000256" key="3">
    <source>
        <dbReference type="ARBA" id="ARBA00022741"/>
    </source>
</evidence>
<dbReference type="InterPro" id="IPR015855">
    <property type="entry name" value="ABC_transpr_MalK-like"/>
</dbReference>
<dbReference type="InterPro" id="IPR017871">
    <property type="entry name" value="ABC_transporter-like_CS"/>
</dbReference>
<dbReference type="SUPFAM" id="SSF50331">
    <property type="entry name" value="MOP-like"/>
    <property type="match status" value="1"/>
</dbReference>
<evidence type="ECO:0000313" key="6">
    <source>
        <dbReference type="EMBL" id="GGG79504.1"/>
    </source>
</evidence>
<dbReference type="InterPro" id="IPR003439">
    <property type="entry name" value="ABC_transporter-like_ATP-bd"/>
</dbReference>
<dbReference type="Pfam" id="PF00005">
    <property type="entry name" value="ABC_tran"/>
    <property type="match status" value="1"/>
</dbReference>
<dbReference type="CDD" id="cd03301">
    <property type="entry name" value="ABC_MalK_N"/>
    <property type="match status" value="1"/>
</dbReference>
<dbReference type="PANTHER" id="PTHR43875:SF14">
    <property type="entry name" value="ABC TRANSPORTER ATP-BINDING PROTEIN"/>
    <property type="match status" value="1"/>
</dbReference>